<dbReference type="InterPro" id="IPR013328">
    <property type="entry name" value="6PGD_dom2"/>
</dbReference>
<evidence type="ECO:0000313" key="7">
    <source>
        <dbReference type="Proteomes" id="UP001363622"/>
    </source>
</evidence>
<keyword evidence="3" id="KW-0560">Oxidoreductase</keyword>
<dbReference type="PANTHER" id="PTHR21708">
    <property type="entry name" value="PROBABLE 2-DEHYDROPANTOATE 2-REDUCTASE"/>
    <property type="match status" value="1"/>
</dbReference>
<evidence type="ECO:0000259" key="5">
    <source>
        <dbReference type="Pfam" id="PF08546"/>
    </source>
</evidence>
<sequence length="353" mass="38797">MKAKSNPIEILVFGTGAVGSTLAWRLAQNPLARLSVICRSNYDAVRTGGITLNTKIWGNGHFMPHRVVRSPLEVSRVPFDYVICSNKVSPIPDDDTTARSIASVVSPRTVLVTAQNGVGVETPLRRTFHNNTILSAICYISCLQPVPGYITQPAGIRAHAFHIGTFDSRSPRDETRLAEFVRFDKAFQAIEDVQQERWCKQIFNGAWNPVTAISGLDTHQILNSSSLFLDNVQSLAREIWQVAAKMGINLPEDLPEKTISVARSSNAVVPSMLQDARRARPMEIESLCGNICRQADKLGVPVPTVKMMYDKLISMNQAFEMAAEENLAGPSLMVPPQTLPHLEMPPARVAVVA</sequence>
<accession>A0ABR1KYU3</accession>
<dbReference type="Proteomes" id="UP001363622">
    <property type="component" value="Unassembled WGS sequence"/>
</dbReference>
<evidence type="ECO:0000256" key="3">
    <source>
        <dbReference type="ARBA" id="ARBA00023002"/>
    </source>
</evidence>
<dbReference type="InterPro" id="IPR051402">
    <property type="entry name" value="KPR-Related"/>
</dbReference>
<evidence type="ECO:0000313" key="6">
    <source>
        <dbReference type="EMBL" id="KAK7523515.1"/>
    </source>
</evidence>
<dbReference type="PANTHER" id="PTHR21708:SF40">
    <property type="entry name" value="REDUCTASE FAMILY PROTEIN, PUTATIVE (AFU_ORTHOLOGUE AFUA_2G14497)-RELATED"/>
    <property type="match status" value="1"/>
</dbReference>
<dbReference type="NCBIfam" id="TIGR00745">
    <property type="entry name" value="apbA_panE"/>
    <property type="match status" value="1"/>
</dbReference>
<evidence type="ECO:0000256" key="2">
    <source>
        <dbReference type="ARBA" id="ARBA00022857"/>
    </source>
</evidence>
<dbReference type="Gene3D" id="3.40.50.720">
    <property type="entry name" value="NAD(P)-binding Rossmann-like Domain"/>
    <property type="match status" value="1"/>
</dbReference>
<dbReference type="Gene3D" id="1.10.1040.10">
    <property type="entry name" value="N-(1-d-carboxylethyl)-l-norvaline Dehydrogenase, domain 2"/>
    <property type="match status" value="1"/>
</dbReference>
<dbReference type="InterPro" id="IPR013752">
    <property type="entry name" value="KPA_reductase"/>
</dbReference>
<evidence type="ECO:0000259" key="4">
    <source>
        <dbReference type="Pfam" id="PF02558"/>
    </source>
</evidence>
<evidence type="ECO:0000256" key="1">
    <source>
        <dbReference type="ARBA" id="ARBA00007870"/>
    </source>
</evidence>
<protein>
    <submittedName>
        <fullName evidence="6">2-dehydropantoate 2-reductase-like protein</fullName>
    </submittedName>
</protein>
<comment type="caution">
    <text evidence="6">The sequence shown here is derived from an EMBL/GenBank/DDBJ whole genome shotgun (WGS) entry which is preliminary data.</text>
</comment>
<dbReference type="Pfam" id="PF02558">
    <property type="entry name" value="ApbA"/>
    <property type="match status" value="1"/>
</dbReference>
<feature type="domain" description="Ketopantoate reductase N-terminal" evidence="4">
    <location>
        <begin position="10"/>
        <end position="153"/>
    </location>
</feature>
<gene>
    <name evidence="6" type="ORF">IWZ03DRAFT_419578</name>
</gene>
<name>A0ABR1KYU3_9PEZI</name>
<comment type="similarity">
    <text evidence="1">Belongs to the ketopantoate reductase family.</text>
</comment>
<keyword evidence="7" id="KW-1185">Reference proteome</keyword>
<dbReference type="InterPro" id="IPR013332">
    <property type="entry name" value="KPR_N"/>
</dbReference>
<feature type="domain" description="Ketopantoate reductase C-terminal" evidence="5">
    <location>
        <begin position="192"/>
        <end position="312"/>
    </location>
</feature>
<proteinExistence type="inferred from homology"/>
<dbReference type="Pfam" id="PF08546">
    <property type="entry name" value="ApbA_C"/>
    <property type="match status" value="1"/>
</dbReference>
<reference evidence="6 7" key="1">
    <citation type="submission" date="2024-04" db="EMBL/GenBank/DDBJ databases">
        <title>Phyllosticta paracitricarpa is synonymous to the EU quarantine fungus P. citricarpa based on phylogenomic analyses.</title>
        <authorList>
            <consortium name="Lawrence Berkeley National Laboratory"/>
            <person name="Van Ingen-Buijs V.A."/>
            <person name="Van Westerhoven A.C."/>
            <person name="Haridas S."/>
            <person name="Skiadas P."/>
            <person name="Martin F."/>
            <person name="Groenewald J.Z."/>
            <person name="Crous P.W."/>
            <person name="Seidl M.F."/>
        </authorList>
    </citation>
    <scope>NUCLEOTIDE SEQUENCE [LARGE SCALE GENOMIC DNA]</scope>
    <source>
        <strain evidence="6 7">CBS 123371</strain>
    </source>
</reference>
<keyword evidence="2" id="KW-0521">NADP</keyword>
<dbReference type="InterPro" id="IPR003710">
    <property type="entry name" value="ApbA"/>
</dbReference>
<dbReference type="EMBL" id="JBBPHU010000001">
    <property type="protein sequence ID" value="KAK7523515.1"/>
    <property type="molecule type" value="Genomic_DNA"/>
</dbReference>
<dbReference type="SUPFAM" id="SSF48179">
    <property type="entry name" value="6-phosphogluconate dehydrogenase C-terminal domain-like"/>
    <property type="match status" value="1"/>
</dbReference>
<dbReference type="InterPro" id="IPR008927">
    <property type="entry name" value="6-PGluconate_DH-like_C_sf"/>
</dbReference>
<organism evidence="6 7">
    <name type="scientific">Phyllosticta citriasiana</name>
    <dbReference type="NCBI Taxonomy" id="595635"/>
    <lineage>
        <taxon>Eukaryota</taxon>
        <taxon>Fungi</taxon>
        <taxon>Dikarya</taxon>
        <taxon>Ascomycota</taxon>
        <taxon>Pezizomycotina</taxon>
        <taxon>Dothideomycetes</taxon>
        <taxon>Dothideomycetes incertae sedis</taxon>
        <taxon>Botryosphaeriales</taxon>
        <taxon>Phyllostictaceae</taxon>
        <taxon>Phyllosticta</taxon>
    </lineage>
</organism>